<evidence type="ECO:0000313" key="1">
    <source>
        <dbReference type="EMBL" id="CAB4569834.1"/>
    </source>
</evidence>
<accession>A0A6J6E3B2</accession>
<dbReference type="AlphaFoldDB" id="A0A6J6E3B2"/>
<sequence length="136" mass="13594">MNNKLIKAGAIVALAGAAVFSLSACSTATSSPESSETTEETGSNVVAPIIVSVEDLDGTTVDVNEGNFIDVNVPADTEGLWTATVADSAILAFAAGGTDGSAIFNPGFEALGVGTTDVTMTDGMTTVKFTVNVSAK</sequence>
<name>A0A6J6E3B2_9ZZZZ</name>
<organism evidence="1">
    <name type="scientific">freshwater metagenome</name>
    <dbReference type="NCBI Taxonomy" id="449393"/>
    <lineage>
        <taxon>unclassified sequences</taxon>
        <taxon>metagenomes</taxon>
        <taxon>ecological metagenomes</taxon>
    </lineage>
</organism>
<protein>
    <submittedName>
        <fullName evidence="1">Unannotated protein</fullName>
    </submittedName>
</protein>
<gene>
    <name evidence="1" type="ORF">UFOPK1591_01234</name>
</gene>
<dbReference type="PROSITE" id="PS51257">
    <property type="entry name" value="PROKAR_LIPOPROTEIN"/>
    <property type="match status" value="1"/>
</dbReference>
<proteinExistence type="predicted"/>
<reference evidence="1" key="1">
    <citation type="submission" date="2020-05" db="EMBL/GenBank/DDBJ databases">
        <authorList>
            <person name="Chiriac C."/>
            <person name="Salcher M."/>
            <person name="Ghai R."/>
            <person name="Kavagutti S V."/>
        </authorList>
    </citation>
    <scope>NUCLEOTIDE SEQUENCE</scope>
</reference>
<dbReference type="EMBL" id="CAEZTD010000114">
    <property type="protein sequence ID" value="CAB4569834.1"/>
    <property type="molecule type" value="Genomic_DNA"/>
</dbReference>